<evidence type="ECO:0000313" key="10">
    <source>
        <dbReference type="Proteomes" id="UP001153069"/>
    </source>
</evidence>
<dbReference type="InterPro" id="IPR036648">
    <property type="entry name" value="CN_Hdrase_a/SCN_Hdrase_g_sf"/>
</dbReference>
<keyword evidence="2" id="KW-0479">Metal-binding</keyword>
<dbReference type="Gene3D" id="2.30.30.50">
    <property type="match status" value="1"/>
</dbReference>
<dbReference type="Pfam" id="PF02979">
    <property type="entry name" value="NHase_alpha"/>
    <property type="match status" value="1"/>
</dbReference>
<name>A0A9N8E323_9STRA</name>
<evidence type="ECO:0000313" key="9">
    <source>
        <dbReference type="EMBL" id="CAB9513024.1"/>
    </source>
</evidence>
<keyword evidence="3" id="KW-0456">Lyase</keyword>
<evidence type="ECO:0000259" key="6">
    <source>
        <dbReference type="Pfam" id="PF02211"/>
    </source>
</evidence>
<dbReference type="EC" id="4.2.1.84" evidence="1"/>
<feature type="domain" description="Nitrile hydratase alpha/Thiocyanate hydrolase gamma" evidence="7">
    <location>
        <begin position="408"/>
        <end position="581"/>
    </location>
</feature>
<sequence>MTKWTRLTAATAWRVPRNKKLLGNAIVRWYHPKTLSKTANLSITGGALSTWTGKSSAAFSSFAPIDEGAGQPGLGGVHDVGGLQALMGETIDLSDPTLTDWEQETHALLIVLIQNGYFVTDELRRHIESMSAPHYIARSYYCKWSTAMALGLIERGVISYSELDDELLAGQSLDDSTASDNPAFSIGQRVRVKPEQSMARWRKPHLRSPGYIFGVAGVVDSYEGRFADPSYKAFQSMILVNNDNEDSKVERKDHLYRVKFRQQDVWPEGQGLNSNTHSDDSMEESDTVTVEIYENWLCESSQDDKVTNWEMDPTNALHDSHSPSSDHHHHHHHNHDHDHDHEHLPRAELEQQAVDLEARIMCSSAGTGTGGIDQKNNNDSSEAVVGDRLSAALIALLSKPERLGPNLQTDLRKLIDAMESLRLRGDGTTLVVKAWMDSDFEARLLEDAAAAAMEFNIQTINATAPTKLKVVKSELPSATQPGVHNLITCTLCSCYPLSLLGLSPKWYKSRSFRARAVREPRAMLQDSFGLELPPDQWKIRVHDSTADLRYLVLPPRPPGTEDWTEEELRQLVTRDTMIGVALPQGIIS</sequence>
<reference evidence="9" key="1">
    <citation type="submission" date="2020-06" db="EMBL/GenBank/DDBJ databases">
        <authorList>
            <consortium name="Plant Systems Biology data submission"/>
        </authorList>
    </citation>
    <scope>NUCLEOTIDE SEQUENCE</scope>
    <source>
        <strain evidence="9">D6</strain>
    </source>
</reference>
<evidence type="ECO:0000256" key="1">
    <source>
        <dbReference type="ARBA" id="ARBA00013079"/>
    </source>
</evidence>
<evidence type="ECO:0000256" key="5">
    <source>
        <dbReference type="SAM" id="MobiDB-lite"/>
    </source>
</evidence>
<dbReference type="Pfam" id="PF02211">
    <property type="entry name" value="NHase_beta_C"/>
    <property type="match status" value="1"/>
</dbReference>
<feature type="region of interest" description="Disordered" evidence="5">
    <location>
        <begin position="307"/>
        <end position="343"/>
    </location>
</feature>
<gene>
    <name evidence="9" type="ORF">SEMRO_567_G167950.1</name>
</gene>
<protein>
    <recommendedName>
        <fullName evidence="1">nitrile hydratase</fullName>
        <ecNumber evidence="1">4.2.1.84</ecNumber>
    </recommendedName>
</protein>
<keyword evidence="10" id="KW-1185">Reference proteome</keyword>
<evidence type="ECO:0000259" key="8">
    <source>
        <dbReference type="Pfam" id="PF21006"/>
    </source>
</evidence>
<dbReference type="AlphaFoldDB" id="A0A9N8E323"/>
<dbReference type="InterPro" id="IPR049054">
    <property type="entry name" value="CN_hydtase_beta-like_N"/>
</dbReference>
<dbReference type="OrthoDB" id="76388at2759"/>
<dbReference type="Pfam" id="PF21006">
    <property type="entry name" value="NHase_beta_N"/>
    <property type="match status" value="1"/>
</dbReference>
<accession>A0A9N8E323</accession>
<dbReference type="Proteomes" id="UP001153069">
    <property type="component" value="Unassembled WGS sequence"/>
</dbReference>
<dbReference type="InterPro" id="IPR042262">
    <property type="entry name" value="CN_hydtase_beta_C"/>
</dbReference>
<dbReference type="Gene3D" id="3.90.330.10">
    <property type="entry name" value="Nitrile hydratase alpha /Thiocyanate hydrolase gamma"/>
    <property type="match status" value="1"/>
</dbReference>
<dbReference type="EMBL" id="CAICTM010000566">
    <property type="protein sequence ID" value="CAB9513024.1"/>
    <property type="molecule type" value="Genomic_DNA"/>
</dbReference>
<dbReference type="GO" id="GO:0046914">
    <property type="term" value="F:transition metal ion binding"/>
    <property type="evidence" value="ECO:0007669"/>
    <property type="project" value="InterPro"/>
</dbReference>
<organism evidence="9 10">
    <name type="scientific">Seminavis robusta</name>
    <dbReference type="NCBI Taxonomy" id="568900"/>
    <lineage>
        <taxon>Eukaryota</taxon>
        <taxon>Sar</taxon>
        <taxon>Stramenopiles</taxon>
        <taxon>Ochrophyta</taxon>
        <taxon>Bacillariophyta</taxon>
        <taxon>Bacillariophyceae</taxon>
        <taxon>Bacillariophycidae</taxon>
        <taxon>Naviculales</taxon>
        <taxon>Naviculaceae</taxon>
        <taxon>Seminavis</taxon>
    </lineage>
</organism>
<comment type="catalytic activity">
    <reaction evidence="4">
        <text>an aliphatic primary amide = an aliphatic nitrile + H2O</text>
        <dbReference type="Rhea" id="RHEA:12673"/>
        <dbReference type="ChEBI" id="CHEBI:15377"/>
        <dbReference type="ChEBI" id="CHEBI:65285"/>
        <dbReference type="ChEBI" id="CHEBI:80291"/>
        <dbReference type="EC" id="4.2.1.84"/>
    </reaction>
</comment>
<evidence type="ECO:0000256" key="4">
    <source>
        <dbReference type="ARBA" id="ARBA00044877"/>
    </source>
</evidence>
<dbReference type="InterPro" id="IPR008990">
    <property type="entry name" value="Elect_transpt_acc-like_dom_sf"/>
</dbReference>
<dbReference type="GO" id="GO:0018822">
    <property type="term" value="F:nitrile hydratase activity"/>
    <property type="evidence" value="ECO:0007669"/>
    <property type="project" value="UniProtKB-EC"/>
</dbReference>
<dbReference type="InterPro" id="IPR004232">
    <property type="entry name" value="CN_Hdrtase_a/SCN_Hdrlase_g"/>
</dbReference>
<dbReference type="SUPFAM" id="SSF56209">
    <property type="entry name" value="Nitrile hydratase alpha chain"/>
    <property type="match status" value="1"/>
</dbReference>
<evidence type="ECO:0000256" key="2">
    <source>
        <dbReference type="ARBA" id="ARBA00022723"/>
    </source>
</evidence>
<dbReference type="InterPro" id="IPR024690">
    <property type="entry name" value="CN_hydtase_beta_dom_C"/>
</dbReference>
<dbReference type="SUPFAM" id="SSF50090">
    <property type="entry name" value="Electron transport accessory proteins"/>
    <property type="match status" value="1"/>
</dbReference>
<comment type="caution">
    <text evidence="9">The sequence shown here is derived from an EMBL/GenBank/DDBJ whole genome shotgun (WGS) entry which is preliminary data.</text>
</comment>
<feature type="region of interest" description="Disordered" evidence="5">
    <location>
        <begin position="267"/>
        <end position="286"/>
    </location>
</feature>
<feature type="domain" description="Nitrile hydratase beta subunit-like N-terminal" evidence="8">
    <location>
        <begin position="76"/>
        <end position="166"/>
    </location>
</feature>
<dbReference type="Gene3D" id="1.10.472.20">
    <property type="entry name" value="Nitrile hydratase, beta subunit"/>
    <property type="match status" value="1"/>
</dbReference>
<feature type="domain" description="Nitrile hydratase beta subunit" evidence="6">
    <location>
        <begin position="178"/>
        <end position="297"/>
    </location>
</feature>
<evidence type="ECO:0000256" key="3">
    <source>
        <dbReference type="ARBA" id="ARBA00023239"/>
    </source>
</evidence>
<evidence type="ECO:0000259" key="7">
    <source>
        <dbReference type="Pfam" id="PF02979"/>
    </source>
</evidence>
<proteinExistence type="predicted"/>